<dbReference type="EMBL" id="JAUUDS010000003">
    <property type="protein sequence ID" value="MDP1027383.1"/>
    <property type="molecule type" value="Genomic_DNA"/>
</dbReference>
<dbReference type="InterPro" id="IPR001096">
    <property type="entry name" value="Peptidase_C13"/>
</dbReference>
<evidence type="ECO:0000313" key="4">
    <source>
        <dbReference type="Proteomes" id="UP001230685"/>
    </source>
</evidence>
<proteinExistence type="predicted"/>
<dbReference type="RefSeq" id="WP_305173086.1">
    <property type="nucleotide sequence ID" value="NZ_JAUUDS010000003.1"/>
</dbReference>
<evidence type="ECO:0000313" key="3">
    <source>
        <dbReference type="EMBL" id="MDP1027383.1"/>
    </source>
</evidence>
<feature type="signal peptide" evidence="2">
    <location>
        <begin position="1"/>
        <end position="25"/>
    </location>
</feature>
<evidence type="ECO:0000256" key="1">
    <source>
        <dbReference type="SAM" id="MobiDB-lite"/>
    </source>
</evidence>
<dbReference type="Pfam" id="PF01650">
    <property type="entry name" value="Peptidase_C13"/>
    <property type="match status" value="1"/>
</dbReference>
<keyword evidence="4" id="KW-1185">Reference proteome</keyword>
<feature type="chain" id="PRO_5047335548" evidence="2">
    <location>
        <begin position="26"/>
        <end position="328"/>
    </location>
</feature>
<evidence type="ECO:0000256" key="2">
    <source>
        <dbReference type="SAM" id="SignalP"/>
    </source>
</evidence>
<accession>A0ABT9EL82</accession>
<sequence>MIVGTARIRAVIAGLATAGVAALLAAEEPPPTHSRNPPLFGTATPEEAAALADGAVAIEHDRTPARQLAEHRRLSAALASLGPQRPGKVDAYVVAVALDSDPVFAREAREAGRVLTRRYAAAGRSVTLAGSDGRDGAPLAMGSPAALATVLARVAELMDVHEDVLVLYLTAHGAPIGIVYNDGDQGYGAISPAALWTTLSMLGIGNRLVLVSACFSGTFVPMLASDTSVILTASSADRTSFGCRADNDWTFFGDAMVNHALRKGQPLARAAAEARATIAGWEKAGDLEPSRPQVSIGAGTARWLAALEPAPDGGAPVGRPATDALEER</sequence>
<dbReference type="Proteomes" id="UP001230685">
    <property type="component" value="Unassembled WGS sequence"/>
</dbReference>
<comment type="caution">
    <text evidence="3">The sequence shown here is derived from an EMBL/GenBank/DDBJ whole genome shotgun (WGS) entry which is preliminary data.</text>
</comment>
<dbReference type="Gene3D" id="3.40.50.1460">
    <property type="match status" value="1"/>
</dbReference>
<organism evidence="3 4">
    <name type="scientific">Sphingomonas aurea</name>
    <dbReference type="NCBI Taxonomy" id="3063994"/>
    <lineage>
        <taxon>Bacteria</taxon>
        <taxon>Pseudomonadati</taxon>
        <taxon>Pseudomonadota</taxon>
        <taxon>Alphaproteobacteria</taxon>
        <taxon>Sphingomonadales</taxon>
        <taxon>Sphingomonadaceae</taxon>
        <taxon>Sphingomonas</taxon>
    </lineage>
</organism>
<reference evidence="3 4" key="1">
    <citation type="submission" date="2023-07" db="EMBL/GenBank/DDBJ databases">
        <authorList>
            <person name="Kim M.K."/>
        </authorList>
    </citation>
    <scope>NUCLEOTIDE SEQUENCE [LARGE SCALE GENOMIC DNA]</scope>
    <source>
        <strain evidence="3 4">KR1UV-12</strain>
    </source>
</reference>
<keyword evidence="2" id="KW-0732">Signal</keyword>
<gene>
    <name evidence="3" type="ORF">Q5H91_09170</name>
</gene>
<protein>
    <submittedName>
        <fullName evidence="3">C13 family peptidase</fullName>
    </submittedName>
</protein>
<feature type="region of interest" description="Disordered" evidence="1">
    <location>
        <begin position="307"/>
        <end position="328"/>
    </location>
</feature>
<name>A0ABT9EL82_9SPHN</name>